<feature type="region of interest" description="Disordered" evidence="1">
    <location>
        <begin position="259"/>
        <end position="300"/>
    </location>
</feature>
<gene>
    <name evidence="2" type="ORF">CVT26_007469</name>
</gene>
<dbReference type="EMBL" id="NHYE01005328">
    <property type="protein sequence ID" value="PPQ74609.1"/>
    <property type="molecule type" value="Genomic_DNA"/>
</dbReference>
<name>A0A409W7U3_9AGAR</name>
<reference evidence="2 3" key="1">
    <citation type="journal article" date="2018" name="Evol. Lett.">
        <title>Horizontal gene cluster transfer increased hallucinogenic mushroom diversity.</title>
        <authorList>
            <person name="Reynolds H.T."/>
            <person name="Vijayakumar V."/>
            <person name="Gluck-Thaler E."/>
            <person name="Korotkin H.B."/>
            <person name="Matheny P.B."/>
            <person name="Slot J.C."/>
        </authorList>
    </citation>
    <scope>NUCLEOTIDE SEQUENCE [LARGE SCALE GENOMIC DNA]</scope>
    <source>
        <strain evidence="2 3">SRW20</strain>
    </source>
</reference>
<dbReference type="Proteomes" id="UP000284706">
    <property type="component" value="Unassembled WGS sequence"/>
</dbReference>
<keyword evidence="3" id="KW-1185">Reference proteome</keyword>
<proteinExistence type="predicted"/>
<evidence type="ECO:0000313" key="3">
    <source>
        <dbReference type="Proteomes" id="UP000284706"/>
    </source>
</evidence>
<organism evidence="2 3">
    <name type="scientific">Gymnopilus dilepis</name>
    <dbReference type="NCBI Taxonomy" id="231916"/>
    <lineage>
        <taxon>Eukaryota</taxon>
        <taxon>Fungi</taxon>
        <taxon>Dikarya</taxon>
        <taxon>Basidiomycota</taxon>
        <taxon>Agaricomycotina</taxon>
        <taxon>Agaricomycetes</taxon>
        <taxon>Agaricomycetidae</taxon>
        <taxon>Agaricales</taxon>
        <taxon>Agaricineae</taxon>
        <taxon>Hymenogastraceae</taxon>
        <taxon>Gymnopilus</taxon>
    </lineage>
</organism>
<sequence length="398" mass="45461">MSASERIVAAVLDQIEMKTRHLCADPRKLQAEMQTLFHDLREANHLIKATKWPYFNLCTVLIETFRKADQEKRPVLIDEVAQSLLTYDKVKQLKIEKARHRRQELRQVETGAPVIAEQRHISQQKQMPRAALPGEVQPKERTQEVQSKQQGSYTDGPTSYRLPSGLKAMPNMVPPEAPVAVMEDSPSYSEGPRLSNTEGKMNIELRNDEREQSNILVNQPSRGNLPTTNQRNIVVPRWKSEPLDSLALAITPNHVERKSTMGRRARSEPYSPGDDTCQRKKRQREDYWDSPRPQFNRRMWSTLPGESSLKRHKPNNGSTPPFANKFHTRTMGDKGGDCSWEGGPLAEERRRAEDIASIRLLDALRTLSGIIASLQQKQTRLGNQLDRLVEGVFHQQVK</sequence>
<comment type="caution">
    <text evidence="2">The sequence shown here is derived from an EMBL/GenBank/DDBJ whole genome shotgun (WGS) entry which is preliminary data.</text>
</comment>
<protein>
    <submittedName>
        <fullName evidence="2">Uncharacterized protein</fullName>
    </submittedName>
</protein>
<accession>A0A409W7U3</accession>
<feature type="compositionally biased region" description="Polar residues" evidence="1">
    <location>
        <begin position="144"/>
        <end position="157"/>
    </location>
</feature>
<evidence type="ECO:0000313" key="2">
    <source>
        <dbReference type="EMBL" id="PPQ74609.1"/>
    </source>
</evidence>
<evidence type="ECO:0000256" key="1">
    <source>
        <dbReference type="SAM" id="MobiDB-lite"/>
    </source>
</evidence>
<feature type="region of interest" description="Disordered" evidence="1">
    <location>
        <begin position="120"/>
        <end position="158"/>
    </location>
</feature>
<dbReference type="InParanoid" id="A0A409W7U3"/>
<dbReference type="AlphaFoldDB" id="A0A409W7U3"/>